<feature type="region of interest" description="Disordered" evidence="1">
    <location>
        <begin position="389"/>
        <end position="423"/>
    </location>
</feature>
<comment type="caution">
    <text evidence="2">The sequence shown here is derived from an EMBL/GenBank/DDBJ whole genome shotgun (WGS) entry which is preliminary data.</text>
</comment>
<feature type="compositionally biased region" description="Polar residues" evidence="1">
    <location>
        <begin position="157"/>
        <end position="184"/>
    </location>
</feature>
<feature type="compositionally biased region" description="Basic and acidic residues" evidence="1">
    <location>
        <begin position="54"/>
        <end position="103"/>
    </location>
</feature>
<evidence type="ECO:0000256" key="1">
    <source>
        <dbReference type="SAM" id="MobiDB-lite"/>
    </source>
</evidence>
<sequence>MDTKEAATEQKSEGVEKGNILSEDNKGLEERAGAKEKDAKTQRREEEDSSIPLEENKEFEDKRDVKDQHRKGEDNGNVLLEEKRRFEERTDVKEAATEQRSEGTENGIVLLAEKKGAEDRTGPKEQQCEGGEEGGSVPSEGNERSEQRMSPVIEFQGSDTQVKMLTSLGDSETSNKVIQNGSDSMSDRNEGVSVNVREAEYRESPNADCSQVEQEDGDVREKRATDEPQQQSIKGIDSYGKHTRGEGKGGKGEERVIDSLSSTNTDNNTVDETTADRTSPVLPFQGTLSQAQSLQTGSSGEQNIQEVVILEQRAELVVKEQEQDNTEAAIMREGGSPVFEYQGTLTQMSNLDQSSLYRDNESARAAAFISDPESSFDIESQAALQSEEIVGDGRATQHPVPSRRGIHGVRRPEGKKSKPKQIN</sequence>
<reference evidence="2 3" key="1">
    <citation type="journal article" date="2017" name="PLoS Biol.">
        <title>The sea cucumber genome provides insights into morphological evolution and visceral regeneration.</title>
        <authorList>
            <person name="Zhang X."/>
            <person name="Sun L."/>
            <person name="Yuan J."/>
            <person name="Sun Y."/>
            <person name="Gao Y."/>
            <person name="Zhang L."/>
            <person name="Li S."/>
            <person name="Dai H."/>
            <person name="Hamel J.F."/>
            <person name="Liu C."/>
            <person name="Yu Y."/>
            <person name="Liu S."/>
            <person name="Lin W."/>
            <person name="Guo K."/>
            <person name="Jin S."/>
            <person name="Xu P."/>
            <person name="Storey K.B."/>
            <person name="Huan P."/>
            <person name="Zhang T."/>
            <person name="Zhou Y."/>
            <person name="Zhang J."/>
            <person name="Lin C."/>
            <person name="Li X."/>
            <person name="Xing L."/>
            <person name="Huo D."/>
            <person name="Sun M."/>
            <person name="Wang L."/>
            <person name="Mercier A."/>
            <person name="Li F."/>
            <person name="Yang H."/>
            <person name="Xiang J."/>
        </authorList>
    </citation>
    <scope>NUCLEOTIDE SEQUENCE [LARGE SCALE GENOMIC DNA]</scope>
    <source>
        <strain evidence="2">Shaxun</strain>
        <tissue evidence="2">Muscle</tissue>
    </source>
</reference>
<feature type="compositionally biased region" description="Low complexity" evidence="1">
    <location>
        <begin position="258"/>
        <end position="272"/>
    </location>
</feature>
<evidence type="ECO:0000313" key="3">
    <source>
        <dbReference type="Proteomes" id="UP000230750"/>
    </source>
</evidence>
<organism evidence="2 3">
    <name type="scientific">Stichopus japonicus</name>
    <name type="common">Sea cucumber</name>
    <dbReference type="NCBI Taxonomy" id="307972"/>
    <lineage>
        <taxon>Eukaryota</taxon>
        <taxon>Metazoa</taxon>
        <taxon>Echinodermata</taxon>
        <taxon>Eleutherozoa</taxon>
        <taxon>Echinozoa</taxon>
        <taxon>Holothuroidea</taxon>
        <taxon>Aspidochirotacea</taxon>
        <taxon>Aspidochirotida</taxon>
        <taxon>Stichopodidae</taxon>
        <taxon>Apostichopus</taxon>
    </lineage>
</organism>
<proteinExistence type="predicted"/>
<dbReference type="AlphaFoldDB" id="A0A2G8K8G8"/>
<feature type="compositionally biased region" description="Basic and acidic residues" evidence="1">
    <location>
        <begin position="23"/>
        <end position="46"/>
    </location>
</feature>
<feature type="compositionally biased region" description="Basic and acidic residues" evidence="1">
    <location>
        <begin position="112"/>
        <end position="127"/>
    </location>
</feature>
<name>A0A2G8K8G8_STIJA</name>
<feature type="compositionally biased region" description="Basic and acidic residues" evidence="1">
    <location>
        <begin position="1"/>
        <end position="16"/>
    </location>
</feature>
<feature type="compositionally biased region" description="Basic and acidic residues" evidence="1">
    <location>
        <begin position="217"/>
        <end position="226"/>
    </location>
</feature>
<feature type="region of interest" description="Disordered" evidence="1">
    <location>
        <begin position="1"/>
        <end position="282"/>
    </location>
</feature>
<accession>A0A2G8K8G8</accession>
<gene>
    <name evidence="2" type="ORF">BSL78_18855</name>
</gene>
<evidence type="ECO:0000313" key="2">
    <source>
        <dbReference type="EMBL" id="PIK44265.1"/>
    </source>
</evidence>
<keyword evidence="3" id="KW-1185">Reference proteome</keyword>
<dbReference type="EMBL" id="MRZV01000786">
    <property type="protein sequence ID" value="PIK44265.1"/>
    <property type="molecule type" value="Genomic_DNA"/>
</dbReference>
<protein>
    <submittedName>
        <fullName evidence="2">Uncharacterized protein</fullName>
    </submittedName>
</protein>
<dbReference type="Proteomes" id="UP000230750">
    <property type="component" value="Unassembled WGS sequence"/>
</dbReference>
<feature type="compositionally biased region" description="Basic and acidic residues" evidence="1">
    <location>
        <begin position="239"/>
        <end position="257"/>
    </location>
</feature>